<dbReference type="InterPro" id="IPR013325">
    <property type="entry name" value="RNA_pol_sigma_r2"/>
</dbReference>
<proteinExistence type="inferred from homology"/>
<feature type="domain" description="RNA polymerase sigma-70 region 2" evidence="6">
    <location>
        <begin position="26"/>
        <end position="92"/>
    </location>
</feature>
<dbReference type="Pfam" id="PF04542">
    <property type="entry name" value="Sigma70_r2"/>
    <property type="match status" value="1"/>
</dbReference>
<evidence type="ECO:0000256" key="2">
    <source>
        <dbReference type="ARBA" id="ARBA00023015"/>
    </source>
</evidence>
<dbReference type="AlphaFoldDB" id="A0A5C5VMP2"/>
<sequence>MKHPYESDERLMQEAAGGAHEAFSLLMRRYANPILTFLRRMTQDHHRAEELFQEVFLAIWTSRRKYAFPRSVRPWVFGIAMNKCRQEFRKQGDPLVVPDSHYADTALEHGPPPDEGAIATENAALVETALLRLPMQQRTVVALRLWNGMSFAEIAEVVGCGESTARSNMHHGLNAMRDYLEPRL</sequence>
<dbReference type="NCBIfam" id="TIGR02937">
    <property type="entry name" value="sigma70-ECF"/>
    <property type="match status" value="1"/>
</dbReference>
<dbReference type="InterPro" id="IPR014284">
    <property type="entry name" value="RNA_pol_sigma-70_dom"/>
</dbReference>
<evidence type="ECO:0000313" key="8">
    <source>
        <dbReference type="EMBL" id="TWT38989.1"/>
    </source>
</evidence>
<comment type="similarity">
    <text evidence="1">Belongs to the sigma-70 factor family. ECF subfamily.</text>
</comment>
<evidence type="ECO:0000256" key="4">
    <source>
        <dbReference type="ARBA" id="ARBA00023125"/>
    </source>
</evidence>
<dbReference type="GO" id="GO:0006352">
    <property type="term" value="P:DNA-templated transcription initiation"/>
    <property type="evidence" value="ECO:0007669"/>
    <property type="project" value="InterPro"/>
</dbReference>
<protein>
    <submittedName>
        <fullName evidence="8">ECF RNA polymerase sigma factor SigW</fullName>
    </submittedName>
</protein>
<evidence type="ECO:0000256" key="1">
    <source>
        <dbReference type="ARBA" id="ARBA00010641"/>
    </source>
</evidence>
<evidence type="ECO:0000256" key="3">
    <source>
        <dbReference type="ARBA" id="ARBA00023082"/>
    </source>
</evidence>
<dbReference type="Gene3D" id="1.10.1740.10">
    <property type="match status" value="1"/>
</dbReference>
<dbReference type="GO" id="GO:0016987">
    <property type="term" value="F:sigma factor activity"/>
    <property type="evidence" value="ECO:0007669"/>
    <property type="project" value="UniProtKB-KW"/>
</dbReference>
<accession>A0A5C5VMP2</accession>
<dbReference type="RefSeq" id="WP_146429196.1">
    <property type="nucleotide sequence ID" value="NZ_SJPF01000001.1"/>
</dbReference>
<evidence type="ECO:0000313" key="9">
    <source>
        <dbReference type="Proteomes" id="UP000318878"/>
    </source>
</evidence>
<dbReference type="InterPro" id="IPR013249">
    <property type="entry name" value="RNA_pol_sigma70_r4_t2"/>
</dbReference>
<dbReference type="SUPFAM" id="SSF88659">
    <property type="entry name" value="Sigma3 and sigma4 domains of RNA polymerase sigma factors"/>
    <property type="match status" value="1"/>
</dbReference>
<keyword evidence="5" id="KW-0804">Transcription</keyword>
<evidence type="ECO:0000259" key="6">
    <source>
        <dbReference type="Pfam" id="PF04542"/>
    </source>
</evidence>
<dbReference type="GO" id="GO:0003677">
    <property type="term" value="F:DNA binding"/>
    <property type="evidence" value="ECO:0007669"/>
    <property type="project" value="UniProtKB-KW"/>
</dbReference>
<keyword evidence="4" id="KW-0238">DNA-binding</keyword>
<dbReference type="EMBL" id="SJPF01000001">
    <property type="protein sequence ID" value="TWT38989.1"/>
    <property type="molecule type" value="Genomic_DNA"/>
</dbReference>
<dbReference type="InterPro" id="IPR007627">
    <property type="entry name" value="RNA_pol_sigma70_r2"/>
</dbReference>
<dbReference type="Proteomes" id="UP000318878">
    <property type="component" value="Unassembled WGS sequence"/>
</dbReference>
<dbReference type="OrthoDB" id="273082at2"/>
<name>A0A5C5VMP2_9BACT</name>
<dbReference type="Gene3D" id="1.10.10.10">
    <property type="entry name" value="Winged helix-like DNA-binding domain superfamily/Winged helix DNA-binding domain"/>
    <property type="match status" value="1"/>
</dbReference>
<evidence type="ECO:0000259" key="7">
    <source>
        <dbReference type="Pfam" id="PF08281"/>
    </source>
</evidence>
<organism evidence="8 9">
    <name type="scientific">Blastopirellula retiformator</name>
    <dbReference type="NCBI Taxonomy" id="2527970"/>
    <lineage>
        <taxon>Bacteria</taxon>
        <taxon>Pseudomonadati</taxon>
        <taxon>Planctomycetota</taxon>
        <taxon>Planctomycetia</taxon>
        <taxon>Pirellulales</taxon>
        <taxon>Pirellulaceae</taxon>
        <taxon>Blastopirellula</taxon>
    </lineage>
</organism>
<dbReference type="Pfam" id="PF08281">
    <property type="entry name" value="Sigma70_r4_2"/>
    <property type="match status" value="1"/>
</dbReference>
<feature type="domain" description="RNA polymerase sigma factor 70 region 4 type 2" evidence="7">
    <location>
        <begin position="125"/>
        <end position="175"/>
    </location>
</feature>
<reference evidence="8 9" key="1">
    <citation type="submission" date="2019-02" db="EMBL/GenBank/DDBJ databases">
        <title>Deep-cultivation of Planctomycetes and their phenomic and genomic characterization uncovers novel biology.</title>
        <authorList>
            <person name="Wiegand S."/>
            <person name="Jogler M."/>
            <person name="Boedeker C."/>
            <person name="Pinto D."/>
            <person name="Vollmers J."/>
            <person name="Rivas-Marin E."/>
            <person name="Kohn T."/>
            <person name="Peeters S.H."/>
            <person name="Heuer A."/>
            <person name="Rast P."/>
            <person name="Oberbeckmann S."/>
            <person name="Bunk B."/>
            <person name="Jeske O."/>
            <person name="Meyerdierks A."/>
            <person name="Storesund J.E."/>
            <person name="Kallscheuer N."/>
            <person name="Luecker S."/>
            <person name="Lage O.M."/>
            <person name="Pohl T."/>
            <person name="Merkel B.J."/>
            <person name="Hornburger P."/>
            <person name="Mueller R.-W."/>
            <person name="Bruemmer F."/>
            <person name="Labrenz M."/>
            <person name="Spormann A.M."/>
            <person name="Op Den Camp H."/>
            <person name="Overmann J."/>
            <person name="Amann R."/>
            <person name="Jetten M.S.M."/>
            <person name="Mascher T."/>
            <person name="Medema M.H."/>
            <person name="Devos D.P."/>
            <person name="Kaster A.-K."/>
            <person name="Ovreas L."/>
            <person name="Rohde M."/>
            <person name="Galperin M.Y."/>
            <person name="Jogler C."/>
        </authorList>
    </citation>
    <scope>NUCLEOTIDE SEQUENCE [LARGE SCALE GENOMIC DNA]</scope>
    <source>
        <strain evidence="8 9">Enr8</strain>
    </source>
</reference>
<keyword evidence="3" id="KW-0731">Sigma factor</keyword>
<dbReference type="CDD" id="cd06171">
    <property type="entry name" value="Sigma70_r4"/>
    <property type="match status" value="1"/>
</dbReference>
<gene>
    <name evidence="8" type="primary">sigW_3</name>
    <name evidence="8" type="ORF">Enr8_06840</name>
</gene>
<dbReference type="SUPFAM" id="SSF88946">
    <property type="entry name" value="Sigma2 domain of RNA polymerase sigma factors"/>
    <property type="match status" value="1"/>
</dbReference>
<comment type="caution">
    <text evidence="8">The sequence shown here is derived from an EMBL/GenBank/DDBJ whole genome shotgun (WGS) entry which is preliminary data.</text>
</comment>
<dbReference type="PANTHER" id="PTHR43133:SF8">
    <property type="entry name" value="RNA POLYMERASE SIGMA FACTOR HI_1459-RELATED"/>
    <property type="match status" value="1"/>
</dbReference>
<dbReference type="InterPro" id="IPR036388">
    <property type="entry name" value="WH-like_DNA-bd_sf"/>
</dbReference>
<dbReference type="PANTHER" id="PTHR43133">
    <property type="entry name" value="RNA POLYMERASE ECF-TYPE SIGMA FACTO"/>
    <property type="match status" value="1"/>
</dbReference>
<evidence type="ECO:0000256" key="5">
    <source>
        <dbReference type="ARBA" id="ARBA00023163"/>
    </source>
</evidence>
<dbReference type="InterPro" id="IPR039425">
    <property type="entry name" value="RNA_pol_sigma-70-like"/>
</dbReference>
<dbReference type="InterPro" id="IPR013324">
    <property type="entry name" value="RNA_pol_sigma_r3/r4-like"/>
</dbReference>
<keyword evidence="2" id="KW-0805">Transcription regulation</keyword>
<keyword evidence="9" id="KW-1185">Reference proteome</keyword>